<evidence type="ECO:0000313" key="1">
    <source>
        <dbReference type="EMBL" id="CZQ83925.1"/>
    </source>
</evidence>
<protein>
    <submittedName>
        <fullName evidence="1">Uncharacterized protein</fullName>
    </submittedName>
</protein>
<evidence type="ECO:0000313" key="2">
    <source>
        <dbReference type="Proteomes" id="UP000242754"/>
    </source>
</evidence>
<sequence length="106" mass="12569">MRFQPLLFYKNESLETDALGNPINTLEKFWQSDGRFSNWTSQEIALDNRNVTINNRKIVTRASKSYLEQAYKVKFEGRYYSVKEVKGSDYDRWRILIVDRYGSDGQ</sequence>
<dbReference type="STRING" id="140314.SAMN04488076_103212"/>
<name>A0A143YAY4_9LACT</name>
<dbReference type="OrthoDB" id="2085445at2"/>
<organism evidence="1 2">
    <name type="scientific">Trichococcus palustris</name>
    <dbReference type="NCBI Taxonomy" id="140314"/>
    <lineage>
        <taxon>Bacteria</taxon>
        <taxon>Bacillati</taxon>
        <taxon>Bacillota</taxon>
        <taxon>Bacilli</taxon>
        <taxon>Lactobacillales</taxon>
        <taxon>Carnobacteriaceae</taxon>
        <taxon>Trichococcus</taxon>
    </lineage>
</organism>
<reference evidence="1 2" key="1">
    <citation type="submission" date="2016-02" db="EMBL/GenBank/DDBJ databases">
        <authorList>
            <person name="Wen L."/>
            <person name="He K."/>
            <person name="Yang H."/>
        </authorList>
    </citation>
    <scope>NUCLEOTIDE SEQUENCE [LARGE SCALE GENOMIC DNA]</scope>
    <source>
        <strain evidence="1">Trichococcus palustris</strain>
    </source>
</reference>
<dbReference type="RefSeq" id="WP_087030869.1">
    <property type="nucleotide sequence ID" value="NZ_FJNE01000001.1"/>
</dbReference>
<proteinExistence type="predicted"/>
<dbReference type="AlphaFoldDB" id="A0A143YAY4"/>
<gene>
    <name evidence="1" type="ORF">Tpal_504</name>
</gene>
<keyword evidence="2" id="KW-1185">Reference proteome</keyword>
<dbReference type="EMBL" id="FJNE01000001">
    <property type="protein sequence ID" value="CZQ83925.1"/>
    <property type="molecule type" value="Genomic_DNA"/>
</dbReference>
<dbReference type="Proteomes" id="UP000242754">
    <property type="component" value="Unassembled WGS sequence"/>
</dbReference>
<accession>A0A143YAY4</accession>